<proteinExistence type="predicted"/>
<sequence length="101" mass="10843">MSAALDVLAMEGGHPVDVDGVSGREELARCCGEIWLQALAVYYRDCWQSLRGVASADPEALDDLTRDRRLLANLCRPLDADPEVVGDAMAAGLDAGRRWGG</sequence>
<reference evidence="1 2" key="1">
    <citation type="submission" date="2020-08" db="EMBL/GenBank/DDBJ databases">
        <title>Genomic Encyclopedia of Type Strains, Phase III (KMG-III): the genomes of soil and plant-associated and newly described type strains.</title>
        <authorList>
            <person name="Whitman W."/>
        </authorList>
    </citation>
    <scope>NUCLEOTIDE SEQUENCE [LARGE SCALE GENOMIC DNA]</scope>
    <source>
        <strain evidence="1 2">CECT 7744</strain>
    </source>
</reference>
<comment type="caution">
    <text evidence="1">The sequence shown here is derived from an EMBL/GenBank/DDBJ whole genome shotgun (WGS) entry which is preliminary data.</text>
</comment>
<dbReference type="EMBL" id="JACHXR010000004">
    <property type="protein sequence ID" value="MBB3231056.1"/>
    <property type="molecule type" value="Genomic_DNA"/>
</dbReference>
<keyword evidence="2" id="KW-1185">Reference proteome</keyword>
<gene>
    <name evidence="1" type="ORF">FHR97_001908</name>
</gene>
<dbReference type="RefSeq" id="WP_183383546.1">
    <property type="nucleotide sequence ID" value="NZ_JACHXR010000004.1"/>
</dbReference>
<protein>
    <submittedName>
        <fullName evidence="1">Uncharacterized protein</fullName>
    </submittedName>
</protein>
<accession>A0A7W5HL10</accession>
<evidence type="ECO:0000313" key="1">
    <source>
        <dbReference type="EMBL" id="MBB3231056.1"/>
    </source>
</evidence>
<evidence type="ECO:0000313" key="2">
    <source>
        <dbReference type="Proteomes" id="UP000518892"/>
    </source>
</evidence>
<dbReference type="AlphaFoldDB" id="A0A7W5HL10"/>
<name>A0A7W5HL10_9GAMM</name>
<organism evidence="1 2">
    <name type="scientific">Halomonas stenophila</name>
    <dbReference type="NCBI Taxonomy" id="795312"/>
    <lineage>
        <taxon>Bacteria</taxon>
        <taxon>Pseudomonadati</taxon>
        <taxon>Pseudomonadota</taxon>
        <taxon>Gammaproteobacteria</taxon>
        <taxon>Oceanospirillales</taxon>
        <taxon>Halomonadaceae</taxon>
        <taxon>Halomonas</taxon>
    </lineage>
</organism>
<dbReference type="Proteomes" id="UP000518892">
    <property type="component" value="Unassembled WGS sequence"/>
</dbReference>